<dbReference type="Proteomes" id="UP001165064">
    <property type="component" value="Unassembled WGS sequence"/>
</dbReference>
<dbReference type="EMBL" id="BSXS01012517">
    <property type="protein sequence ID" value="GMF02515.1"/>
    <property type="molecule type" value="Genomic_DNA"/>
</dbReference>
<keyword evidence="2" id="KW-1185">Reference proteome</keyword>
<proteinExistence type="predicted"/>
<protein>
    <submittedName>
        <fullName evidence="1">Unnamed protein product</fullName>
    </submittedName>
</protein>
<comment type="caution">
    <text evidence="1">The sequence shown here is derived from an EMBL/GenBank/DDBJ whole genome shotgun (WGS) entry which is preliminary data.</text>
</comment>
<reference evidence="1" key="1">
    <citation type="submission" date="2023-04" db="EMBL/GenBank/DDBJ databases">
        <title>Ambrosiozyma monospora NBRC 10751.</title>
        <authorList>
            <person name="Ichikawa N."/>
            <person name="Sato H."/>
            <person name="Tonouchi N."/>
        </authorList>
    </citation>
    <scope>NUCLEOTIDE SEQUENCE</scope>
    <source>
        <strain evidence="1">NBRC 10751</strain>
    </source>
</reference>
<organism evidence="1 2">
    <name type="scientific">Ambrosiozyma monospora</name>
    <name type="common">Yeast</name>
    <name type="synonym">Endomycopsis monosporus</name>
    <dbReference type="NCBI Taxonomy" id="43982"/>
    <lineage>
        <taxon>Eukaryota</taxon>
        <taxon>Fungi</taxon>
        <taxon>Dikarya</taxon>
        <taxon>Ascomycota</taxon>
        <taxon>Saccharomycotina</taxon>
        <taxon>Pichiomycetes</taxon>
        <taxon>Pichiales</taxon>
        <taxon>Pichiaceae</taxon>
        <taxon>Ambrosiozyma</taxon>
    </lineage>
</organism>
<accession>A0ACB5U6A8</accession>
<evidence type="ECO:0000313" key="1">
    <source>
        <dbReference type="EMBL" id="GMF02515.1"/>
    </source>
</evidence>
<gene>
    <name evidence="1" type="ORF">Amon02_001148600</name>
</gene>
<evidence type="ECO:0000313" key="2">
    <source>
        <dbReference type="Proteomes" id="UP001165064"/>
    </source>
</evidence>
<sequence length="151" mass="17723">MTVESKTQEYTSKFQVPVIDFYPFLHGSHDDKLKVGKEMVTAMREVGFMYVMNHGITQEDQVEIFLWSERFFKLSLQQKSKCPHPAKGEHHRGWSSVGKEKAVQLFDKVNLEKLKKVPDVKESFDLGNENNKKYYNIWPDEEDIPDQLLLE</sequence>
<name>A0ACB5U6A8_AMBMO</name>